<evidence type="ECO:0008006" key="3">
    <source>
        <dbReference type="Google" id="ProtNLM"/>
    </source>
</evidence>
<keyword evidence="1" id="KW-1277">Toxin-antitoxin system</keyword>
<proteinExistence type="predicted"/>
<evidence type="ECO:0000313" key="2">
    <source>
        <dbReference type="EMBL" id="KKN17901.1"/>
    </source>
</evidence>
<name>A0A0F9QXM5_9ZZZZ</name>
<dbReference type="Pfam" id="PF05016">
    <property type="entry name" value="ParE_toxin"/>
    <property type="match status" value="1"/>
</dbReference>
<accession>A0A0F9QXM5</accession>
<evidence type="ECO:0000256" key="1">
    <source>
        <dbReference type="ARBA" id="ARBA00022649"/>
    </source>
</evidence>
<sequence length="111" mass="12599">MSRSLRLTRRAEASLTEIARWTIENFGLRQAELYEAELLNCCESILNGQAHSRSCAVLVDDVEDLRFIRAGEHFLVFLDQPDEVIIVDILHSRSDLPRHVAALAALRNVDL</sequence>
<organism evidence="2">
    <name type="scientific">marine sediment metagenome</name>
    <dbReference type="NCBI Taxonomy" id="412755"/>
    <lineage>
        <taxon>unclassified sequences</taxon>
        <taxon>metagenomes</taxon>
        <taxon>ecological metagenomes</taxon>
    </lineage>
</organism>
<protein>
    <recommendedName>
        <fullName evidence="3">Plasmid stabilization system protein</fullName>
    </recommendedName>
</protein>
<reference evidence="2" key="1">
    <citation type="journal article" date="2015" name="Nature">
        <title>Complex archaea that bridge the gap between prokaryotes and eukaryotes.</title>
        <authorList>
            <person name="Spang A."/>
            <person name="Saw J.H."/>
            <person name="Jorgensen S.L."/>
            <person name="Zaremba-Niedzwiedzka K."/>
            <person name="Martijn J."/>
            <person name="Lind A.E."/>
            <person name="van Eijk R."/>
            <person name="Schleper C."/>
            <person name="Guy L."/>
            <person name="Ettema T.J."/>
        </authorList>
    </citation>
    <scope>NUCLEOTIDE SEQUENCE</scope>
</reference>
<dbReference type="AlphaFoldDB" id="A0A0F9QXM5"/>
<comment type="caution">
    <text evidence="2">The sequence shown here is derived from an EMBL/GenBank/DDBJ whole genome shotgun (WGS) entry which is preliminary data.</text>
</comment>
<dbReference type="Gene3D" id="3.30.2310.20">
    <property type="entry name" value="RelE-like"/>
    <property type="match status" value="1"/>
</dbReference>
<dbReference type="EMBL" id="LAZR01003477">
    <property type="protein sequence ID" value="KKN17901.1"/>
    <property type="molecule type" value="Genomic_DNA"/>
</dbReference>
<dbReference type="InterPro" id="IPR007712">
    <property type="entry name" value="RelE/ParE_toxin"/>
</dbReference>
<gene>
    <name evidence="2" type="ORF">LCGC14_0961120</name>
</gene>
<dbReference type="InterPro" id="IPR035093">
    <property type="entry name" value="RelE/ParE_toxin_dom_sf"/>
</dbReference>